<name>H2Z784_CIOSA</name>
<reference evidence="2" key="3">
    <citation type="submission" date="2025-09" db="UniProtKB">
        <authorList>
            <consortium name="Ensembl"/>
        </authorList>
    </citation>
    <scope>IDENTIFICATION</scope>
</reference>
<dbReference type="Ensembl" id="ENSCSAVT00000013601.1">
    <property type="protein sequence ID" value="ENSCSAVP00000013446.1"/>
    <property type="gene ID" value="ENSCSAVG00000007893.1"/>
</dbReference>
<organism evidence="2 3">
    <name type="scientific">Ciona savignyi</name>
    <name type="common">Pacific transparent sea squirt</name>
    <dbReference type="NCBI Taxonomy" id="51511"/>
    <lineage>
        <taxon>Eukaryota</taxon>
        <taxon>Metazoa</taxon>
        <taxon>Chordata</taxon>
        <taxon>Tunicata</taxon>
        <taxon>Ascidiacea</taxon>
        <taxon>Phlebobranchia</taxon>
        <taxon>Cionidae</taxon>
        <taxon>Ciona</taxon>
    </lineage>
</organism>
<proteinExistence type="predicted"/>
<feature type="region of interest" description="Disordered" evidence="1">
    <location>
        <begin position="207"/>
        <end position="250"/>
    </location>
</feature>
<dbReference type="HOGENOM" id="CLU_1113473_0_0_1"/>
<feature type="region of interest" description="Disordered" evidence="1">
    <location>
        <begin position="153"/>
        <end position="193"/>
    </location>
</feature>
<reference evidence="2" key="2">
    <citation type="submission" date="2025-08" db="UniProtKB">
        <authorList>
            <consortium name="Ensembl"/>
        </authorList>
    </citation>
    <scope>IDENTIFICATION</scope>
</reference>
<dbReference type="InParanoid" id="H2Z784"/>
<feature type="compositionally biased region" description="Polar residues" evidence="1">
    <location>
        <begin position="234"/>
        <end position="250"/>
    </location>
</feature>
<dbReference type="Proteomes" id="UP000007875">
    <property type="component" value="Unassembled WGS sequence"/>
</dbReference>
<accession>H2Z784</accession>
<reference evidence="3" key="1">
    <citation type="submission" date="2003-08" db="EMBL/GenBank/DDBJ databases">
        <authorList>
            <person name="Birren B."/>
            <person name="Nusbaum C."/>
            <person name="Abebe A."/>
            <person name="Abouelleil A."/>
            <person name="Adekoya E."/>
            <person name="Ait-zahra M."/>
            <person name="Allen N."/>
            <person name="Allen T."/>
            <person name="An P."/>
            <person name="Anderson M."/>
            <person name="Anderson S."/>
            <person name="Arachchi H."/>
            <person name="Armbruster J."/>
            <person name="Bachantsang P."/>
            <person name="Baldwin J."/>
            <person name="Barry A."/>
            <person name="Bayul T."/>
            <person name="Blitshsteyn B."/>
            <person name="Bloom T."/>
            <person name="Blye J."/>
            <person name="Boguslavskiy L."/>
            <person name="Borowsky M."/>
            <person name="Boukhgalter B."/>
            <person name="Brunache A."/>
            <person name="Butler J."/>
            <person name="Calixte N."/>
            <person name="Calvo S."/>
            <person name="Camarata J."/>
            <person name="Campo K."/>
            <person name="Chang J."/>
            <person name="Cheshatsang Y."/>
            <person name="Citroen M."/>
            <person name="Collymore A."/>
            <person name="Considine T."/>
            <person name="Cook A."/>
            <person name="Cooke P."/>
            <person name="Corum B."/>
            <person name="Cuomo C."/>
            <person name="David R."/>
            <person name="Dawoe T."/>
            <person name="Degray S."/>
            <person name="Dodge S."/>
            <person name="Dooley K."/>
            <person name="Dorje P."/>
            <person name="Dorjee K."/>
            <person name="Dorris L."/>
            <person name="Duffey N."/>
            <person name="Dupes A."/>
            <person name="Elkins T."/>
            <person name="Engels R."/>
            <person name="Erickson J."/>
            <person name="Farina A."/>
            <person name="Faro S."/>
            <person name="Ferreira P."/>
            <person name="Fischer H."/>
            <person name="Fitzgerald M."/>
            <person name="Foley K."/>
            <person name="Gage D."/>
            <person name="Galagan J."/>
            <person name="Gearin G."/>
            <person name="Gnerre S."/>
            <person name="Gnirke A."/>
            <person name="Goyette A."/>
            <person name="Graham J."/>
            <person name="Grandbois E."/>
            <person name="Gyaltsen K."/>
            <person name="Hafez N."/>
            <person name="Hagopian D."/>
            <person name="Hagos B."/>
            <person name="Hall J."/>
            <person name="Hatcher B."/>
            <person name="Heller A."/>
            <person name="Higgins H."/>
            <person name="Honan T."/>
            <person name="Horn A."/>
            <person name="Houde N."/>
            <person name="Hughes L."/>
            <person name="Hulme W."/>
            <person name="Husby E."/>
            <person name="Iliev I."/>
            <person name="Jaffe D."/>
            <person name="Jones C."/>
            <person name="Kamal M."/>
            <person name="Kamat A."/>
            <person name="Kamvysselis M."/>
            <person name="Karlsson E."/>
            <person name="Kells C."/>
            <person name="Kieu A."/>
            <person name="Kisner P."/>
            <person name="Kodira C."/>
            <person name="Kulbokas E."/>
            <person name="Labutti K."/>
            <person name="Lama D."/>
            <person name="Landers T."/>
            <person name="Leger J."/>
            <person name="Levine S."/>
            <person name="Lewis D."/>
            <person name="Lewis T."/>
            <person name="Lindblad-toh K."/>
            <person name="Liu X."/>
            <person name="Lokyitsang T."/>
            <person name="Lokyitsang Y."/>
            <person name="Lucien O."/>
            <person name="Lui A."/>
            <person name="Ma L.J."/>
            <person name="Mabbitt R."/>
            <person name="Macdonald J."/>
            <person name="Maclean C."/>
            <person name="Major J."/>
            <person name="Manning J."/>
            <person name="Marabella R."/>
            <person name="Maru K."/>
            <person name="Matthews C."/>
            <person name="Mauceli E."/>
            <person name="Mccarthy M."/>
            <person name="Mcdonough S."/>
            <person name="Mcghee T."/>
            <person name="Meldrim J."/>
            <person name="Meneus L."/>
            <person name="Mesirov J."/>
            <person name="Mihalev A."/>
            <person name="Mihova T."/>
            <person name="Mikkelsen T."/>
            <person name="Mlenga V."/>
            <person name="Moru K."/>
            <person name="Mozes J."/>
            <person name="Mulrain L."/>
            <person name="Munson G."/>
            <person name="Naylor J."/>
            <person name="Newes C."/>
            <person name="Nguyen C."/>
            <person name="Nguyen N."/>
            <person name="Nguyen T."/>
            <person name="Nicol R."/>
            <person name="Nielsen C."/>
            <person name="Nizzari M."/>
            <person name="Norbu C."/>
            <person name="Norbu N."/>
            <person name="O'donnell P."/>
            <person name="Okoawo O."/>
            <person name="O'leary S."/>
            <person name="Omotosho B."/>
            <person name="O'neill K."/>
            <person name="Osman S."/>
            <person name="Parker S."/>
            <person name="Perrin D."/>
            <person name="Phunkhang P."/>
            <person name="Piqani B."/>
            <person name="Purcell S."/>
            <person name="Rachupka T."/>
            <person name="Ramasamy U."/>
            <person name="Rameau R."/>
            <person name="Ray V."/>
            <person name="Raymond C."/>
            <person name="Retta R."/>
            <person name="Richardson S."/>
            <person name="Rise C."/>
            <person name="Rodriguez J."/>
            <person name="Rogers J."/>
            <person name="Rogov P."/>
            <person name="Rutman M."/>
            <person name="Schupbach R."/>
            <person name="Seaman C."/>
            <person name="Settipalli S."/>
            <person name="Sharpe T."/>
            <person name="Sheridan J."/>
            <person name="Sherpa N."/>
            <person name="Shi J."/>
            <person name="Smirnov S."/>
            <person name="Smith C."/>
            <person name="Sougnez C."/>
            <person name="Spencer B."/>
            <person name="Stalker J."/>
            <person name="Stange-thomann N."/>
            <person name="Stavropoulos S."/>
            <person name="Stetson K."/>
            <person name="Stone C."/>
            <person name="Stone S."/>
            <person name="Stubbs M."/>
            <person name="Talamas J."/>
            <person name="Tchuinga P."/>
            <person name="Tenzing P."/>
            <person name="Tesfaye S."/>
            <person name="Theodore J."/>
            <person name="Thoulutsang Y."/>
            <person name="Topham K."/>
            <person name="Towey S."/>
            <person name="Tsamla T."/>
            <person name="Tsomo N."/>
            <person name="Vallee D."/>
            <person name="Vassiliev H."/>
            <person name="Venkataraman V."/>
            <person name="Vinson J."/>
            <person name="Vo A."/>
            <person name="Wade C."/>
            <person name="Wang S."/>
            <person name="Wangchuk T."/>
            <person name="Wangdi T."/>
            <person name="Whittaker C."/>
            <person name="Wilkinson J."/>
            <person name="Wu Y."/>
            <person name="Wyman D."/>
            <person name="Yadav S."/>
            <person name="Yang S."/>
            <person name="Yang X."/>
            <person name="Yeager S."/>
            <person name="Yee E."/>
            <person name="Young G."/>
            <person name="Zainoun J."/>
            <person name="Zembeck L."/>
            <person name="Zimmer A."/>
            <person name="Zody M."/>
            <person name="Lander E."/>
        </authorList>
    </citation>
    <scope>NUCLEOTIDE SEQUENCE [LARGE SCALE GENOMIC DNA]</scope>
</reference>
<evidence type="ECO:0000313" key="2">
    <source>
        <dbReference type="Ensembl" id="ENSCSAVP00000013446.1"/>
    </source>
</evidence>
<sequence length="250" mass="27496">MCNVPVQSLAADDAQMKVASFVPLLSDILQTFAPGVVTCCFCHLPANYLPGLGDLYGPYSPTFRDLTHYRELAQQNINVKTENPPDFISEITMDVDKKICFITTSTKSCTNKKKTVLSAGVPTAKEVEQSVSAMSPQLRIMHTLDYLLIDPKKTSRKHHNNERSGKFRIPGFSGNLNLKSSGSANSTENNTNLKKLMPGIETIVFIEPQDDTIPSKSPEKVSVTSPKRRKSAASKLSDNITATHMFNTSD</sequence>
<protein>
    <submittedName>
        <fullName evidence="2">Uncharacterized protein</fullName>
    </submittedName>
</protein>
<keyword evidence="3" id="KW-1185">Reference proteome</keyword>
<feature type="compositionally biased region" description="Polar residues" evidence="1">
    <location>
        <begin position="174"/>
        <end position="193"/>
    </location>
</feature>
<evidence type="ECO:0000313" key="3">
    <source>
        <dbReference type="Proteomes" id="UP000007875"/>
    </source>
</evidence>
<dbReference type="OMA" id="TCCFCHL"/>
<dbReference type="AlphaFoldDB" id="H2Z784"/>
<evidence type="ECO:0000256" key="1">
    <source>
        <dbReference type="SAM" id="MobiDB-lite"/>
    </source>
</evidence>